<dbReference type="Gene3D" id="3.40.190.10">
    <property type="entry name" value="Periplasmic binding protein-like II"/>
    <property type="match status" value="2"/>
</dbReference>
<reference evidence="4 5" key="1">
    <citation type="submission" date="2016-12" db="EMBL/GenBank/DDBJ databases">
        <title>Isolation and genomic insights into novel planktonic Zetaproteobacteria from stratified waters of the Chesapeake Bay.</title>
        <authorList>
            <person name="McAllister S.M."/>
            <person name="Kato S."/>
            <person name="Chan C.S."/>
            <person name="Chiu B.K."/>
            <person name="Field E.K."/>
        </authorList>
    </citation>
    <scope>NUCLEOTIDE SEQUENCE [LARGE SCALE GENOMIC DNA]</scope>
    <source>
        <strain evidence="4 5">CP-5</strain>
    </source>
</reference>
<evidence type="ECO:0000313" key="5">
    <source>
        <dbReference type="Proteomes" id="UP000231701"/>
    </source>
</evidence>
<organism evidence="4 5">
    <name type="scientific">Mariprofundus aestuarium</name>
    <dbReference type="NCBI Taxonomy" id="1921086"/>
    <lineage>
        <taxon>Bacteria</taxon>
        <taxon>Pseudomonadati</taxon>
        <taxon>Pseudomonadota</taxon>
        <taxon>Candidatius Mariprofundia</taxon>
        <taxon>Mariprofundales</taxon>
        <taxon>Mariprofundaceae</taxon>
        <taxon>Mariprofundus</taxon>
    </lineage>
</organism>
<dbReference type="RefSeq" id="WP_100277589.1">
    <property type="nucleotide sequence ID" value="NZ_CP018799.1"/>
</dbReference>
<dbReference type="GO" id="GO:0042597">
    <property type="term" value="C:periplasmic space"/>
    <property type="evidence" value="ECO:0007669"/>
    <property type="project" value="UniProtKB-SubCell"/>
</dbReference>
<protein>
    <submittedName>
        <fullName evidence="4">NitT/TauT family transport system substrate-binding protein</fullName>
    </submittedName>
</protein>
<proteinExistence type="inferred from homology"/>
<dbReference type="PANTHER" id="PTHR30024">
    <property type="entry name" value="ALIPHATIC SULFONATES-BINDING PROTEIN-RELATED"/>
    <property type="match status" value="1"/>
</dbReference>
<comment type="similarity">
    <text evidence="2">Belongs to the bacterial solute-binding protein SsuA/TauA family.</text>
</comment>
<dbReference type="SUPFAM" id="SSF53850">
    <property type="entry name" value="Periplasmic binding protein-like II"/>
    <property type="match status" value="1"/>
</dbReference>
<comment type="subcellular location">
    <subcellularLocation>
        <location evidence="1">Periplasm</location>
    </subcellularLocation>
</comment>
<name>A0A2K8KXQ6_MARES</name>
<dbReference type="EMBL" id="CP018799">
    <property type="protein sequence ID" value="ATX79727.1"/>
    <property type="molecule type" value="Genomic_DNA"/>
</dbReference>
<dbReference type="Proteomes" id="UP000231701">
    <property type="component" value="Chromosome"/>
</dbReference>
<sequence>MVCRGFIASLNQGRSWIVLPLLLLCLFSLTTCSRDGLNSTPITIGINSWAGYDPFILADKLDLFNKNNVQVEIRRFASTTEQAQAMRDGEIQGAGLTLDEVFSLVGAGFKGKVVLIVDYSMGGDMVIGQKEIKSIAELKGKTIGYEGSVVGGFLLDRALYKYNLKRSAVKLIDVQADKWHDSFVEKNVDALVCFNPVATELLNEHEGNLLFSSADIPFEIIDVLLFSESFYHDNKPAITKILRAWFETLSYIDTNLDKAAEIISAVKNTTPDNYKQGLNSLVAPDLTANRAVFDPTSDKNIYKYSQAIVDFMMSKNMLSKRIHTAGLFESEVLLEIQNPAVYSR</sequence>
<dbReference type="KEGG" id="maes:Ga0123461_1310"/>
<dbReference type="OrthoDB" id="5292144at2"/>
<keyword evidence="3" id="KW-0732">Signal</keyword>
<gene>
    <name evidence="4" type="ORF">Ga0123461_1310</name>
</gene>
<keyword evidence="5" id="KW-1185">Reference proteome</keyword>
<dbReference type="PANTHER" id="PTHR30024:SF47">
    <property type="entry name" value="TAURINE-BINDING PERIPLASMIC PROTEIN"/>
    <property type="match status" value="1"/>
</dbReference>
<evidence type="ECO:0000256" key="2">
    <source>
        <dbReference type="ARBA" id="ARBA00010742"/>
    </source>
</evidence>
<evidence type="ECO:0000313" key="4">
    <source>
        <dbReference type="EMBL" id="ATX79727.1"/>
    </source>
</evidence>
<evidence type="ECO:0000256" key="3">
    <source>
        <dbReference type="ARBA" id="ARBA00022729"/>
    </source>
</evidence>
<accession>A0A2K8KXQ6</accession>
<dbReference type="AlphaFoldDB" id="A0A2K8KXQ6"/>
<dbReference type="Pfam" id="PF13379">
    <property type="entry name" value="NMT1_2"/>
    <property type="match status" value="1"/>
</dbReference>
<evidence type="ECO:0000256" key="1">
    <source>
        <dbReference type="ARBA" id="ARBA00004418"/>
    </source>
</evidence>